<keyword evidence="7" id="KW-1185">Reference proteome</keyword>
<feature type="compositionally biased region" description="Polar residues" evidence="4">
    <location>
        <begin position="367"/>
        <end position="381"/>
    </location>
</feature>
<comment type="caution">
    <text evidence="6">The sequence shown here is derived from an EMBL/GenBank/DDBJ whole genome shotgun (WGS) entry which is preliminary data.</text>
</comment>
<protein>
    <submittedName>
        <fullName evidence="6">Substrate-binding domain-containing protein</fullName>
    </submittedName>
</protein>
<evidence type="ECO:0000256" key="1">
    <source>
        <dbReference type="ARBA" id="ARBA00023015"/>
    </source>
</evidence>
<dbReference type="Pfam" id="PF13377">
    <property type="entry name" value="Peripla_BP_3"/>
    <property type="match status" value="1"/>
</dbReference>
<reference evidence="7" key="1">
    <citation type="journal article" date="2019" name="Int. J. Syst. Evol. Microbiol.">
        <title>The Global Catalogue of Microorganisms (GCM) 10K type strain sequencing project: providing services to taxonomists for standard genome sequencing and annotation.</title>
        <authorList>
            <consortium name="The Broad Institute Genomics Platform"/>
            <consortium name="The Broad Institute Genome Sequencing Center for Infectious Disease"/>
            <person name="Wu L."/>
            <person name="Ma J."/>
        </authorList>
    </citation>
    <scope>NUCLEOTIDE SEQUENCE [LARGE SCALE GENOMIC DNA]</scope>
    <source>
        <strain evidence="7">JCM 17442</strain>
    </source>
</reference>
<dbReference type="Gene3D" id="1.10.260.40">
    <property type="entry name" value="lambda repressor-like DNA-binding domains"/>
    <property type="match status" value="1"/>
</dbReference>
<dbReference type="PANTHER" id="PTHR30146:SF138">
    <property type="entry name" value="TRANSCRIPTIONAL REGULATORY PROTEIN"/>
    <property type="match status" value="1"/>
</dbReference>
<dbReference type="InterPro" id="IPR010982">
    <property type="entry name" value="Lambda_DNA-bd_dom_sf"/>
</dbReference>
<keyword evidence="3" id="KW-0804">Transcription</keyword>
<keyword evidence="1" id="KW-0805">Transcription regulation</keyword>
<feature type="region of interest" description="Disordered" evidence="4">
    <location>
        <begin position="367"/>
        <end position="387"/>
    </location>
</feature>
<accession>A0ABP8E1L4</accession>
<dbReference type="Gene3D" id="3.40.50.2300">
    <property type="match status" value="2"/>
</dbReference>
<evidence type="ECO:0000256" key="3">
    <source>
        <dbReference type="ARBA" id="ARBA00023163"/>
    </source>
</evidence>
<dbReference type="PANTHER" id="PTHR30146">
    <property type="entry name" value="LACI-RELATED TRANSCRIPTIONAL REPRESSOR"/>
    <property type="match status" value="1"/>
</dbReference>
<evidence type="ECO:0000256" key="2">
    <source>
        <dbReference type="ARBA" id="ARBA00023125"/>
    </source>
</evidence>
<dbReference type="SUPFAM" id="SSF47413">
    <property type="entry name" value="lambda repressor-like DNA-binding domains"/>
    <property type="match status" value="1"/>
</dbReference>
<organism evidence="6 7">
    <name type="scientific">Frondihabitans peucedani</name>
    <dbReference type="NCBI Taxonomy" id="598626"/>
    <lineage>
        <taxon>Bacteria</taxon>
        <taxon>Bacillati</taxon>
        <taxon>Actinomycetota</taxon>
        <taxon>Actinomycetes</taxon>
        <taxon>Micrococcales</taxon>
        <taxon>Microbacteriaceae</taxon>
        <taxon>Frondihabitans</taxon>
    </lineage>
</organism>
<gene>
    <name evidence="6" type="ORF">GCM10022256_17270</name>
</gene>
<feature type="domain" description="HTH lacI-type" evidence="5">
    <location>
        <begin position="42"/>
        <end position="97"/>
    </location>
</feature>
<evidence type="ECO:0000256" key="4">
    <source>
        <dbReference type="SAM" id="MobiDB-lite"/>
    </source>
</evidence>
<dbReference type="EMBL" id="BAABAU010000001">
    <property type="protein sequence ID" value="GAA4266115.1"/>
    <property type="molecule type" value="Genomic_DNA"/>
</dbReference>
<dbReference type="SUPFAM" id="SSF53822">
    <property type="entry name" value="Periplasmic binding protein-like I"/>
    <property type="match status" value="1"/>
</dbReference>
<evidence type="ECO:0000313" key="7">
    <source>
        <dbReference type="Proteomes" id="UP001501594"/>
    </source>
</evidence>
<dbReference type="InterPro" id="IPR000843">
    <property type="entry name" value="HTH_LacI"/>
</dbReference>
<evidence type="ECO:0000259" key="5">
    <source>
        <dbReference type="PROSITE" id="PS50932"/>
    </source>
</evidence>
<dbReference type="InterPro" id="IPR046335">
    <property type="entry name" value="LacI/GalR-like_sensor"/>
</dbReference>
<keyword evidence="2" id="KW-0238">DNA-binding</keyword>
<dbReference type="RefSeq" id="WP_344795057.1">
    <property type="nucleotide sequence ID" value="NZ_BAABAU010000001.1"/>
</dbReference>
<dbReference type="CDD" id="cd01392">
    <property type="entry name" value="HTH_LacI"/>
    <property type="match status" value="1"/>
</dbReference>
<dbReference type="PROSITE" id="PS50932">
    <property type="entry name" value="HTH_LACI_2"/>
    <property type="match status" value="1"/>
</dbReference>
<proteinExistence type="predicted"/>
<dbReference type="InterPro" id="IPR028082">
    <property type="entry name" value="Peripla_BP_I"/>
</dbReference>
<sequence>MSDARADDAGGAGDAGGAIAAGGAVAAGRAAAADTPAAAPRPTLAAVARRAGVSPSTASLAFNDSGPVAGATRDRILAAARELGYDGPDPRARSLRRGRSGIIGVVLEESLRDAFRDPMNVVMLDGIADVTGPSGNSLLLLTETAASRASLVEAPIDAVVLFGCSPSVDSKVEIVQRRGIPVVSIEGRPLPGVLDIALDNREATRALAEHLRTLGHERVALVTLELDRDRRRGILTGPRIDAATSFTALERVRGAQEVYPDVSGFATLGSTIEEGRIAGHALLADARARPTAVIAQSDLLAAGVIRAAVELGLEVPRDLSVVGFDGVRIDDPAAAGLTTMVQPALDKGRAAGRGVLELLAGGSPQPVSFTSAFRRGSTTAPPRQPRP</sequence>
<dbReference type="Pfam" id="PF00356">
    <property type="entry name" value="LacI"/>
    <property type="match status" value="1"/>
</dbReference>
<dbReference type="Proteomes" id="UP001501594">
    <property type="component" value="Unassembled WGS sequence"/>
</dbReference>
<evidence type="ECO:0000313" key="6">
    <source>
        <dbReference type="EMBL" id="GAA4266115.1"/>
    </source>
</evidence>
<dbReference type="SMART" id="SM00354">
    <property type="entry name" value="HTH_LACI"/>
    <property type="match status" value="1"/>
</dbReference>
<name>A0ABP8E1L4_9MICO</name>
<dbReference type="CDD" id="cd06279">
    <property type="entry name" value="PBP1_LacI-like"/>
    <property type="match status" value="1"/>
</dbReference>